<feature type="region of interest" description="Disordered" evidence="4">
    <location>
        <begin position="1"/>
        <end position="23"/>
    </location>
</feature>
<dbReference type="PROSITE" id="PS51078">
    <property type="entry name" value="ICLR_ED"/>
    <property type="match status" value="1"/>
</dbReference>
<dbReference type="OrthoDB" id="6057486at2"/>
<dbReference type="Gene3D" id="1.10.10.10">
    <property type="entry name" value="Winged helix-like DNA-binding domain superfamily/Winged helix DNA-binding domain"/>
    <property type="match status" value="1"/>
</dbReference>
<dbReference type="Pfam" id="PF09339">
    <property type="entry name" value="HTH_IclR"/>
    <property type="match status" value="1"/>
</dbReference>
<evidence type="ECO:0000259" key="5">
    <source>
        <dbReference type="PROSITE" id="PS51077"/>
    </source>
</evidence>
<feature type="domain" description="IclR-ED" evidence="6">
    <location>
        <begin position="88"/>
        <end position="259"/>
    </location>
</feature>
<keyword evidence="3" id="KW-0804">Transcription</keyword>
<dbReference type="InterPro" id="IPR014757">
    <property type="entry name" value="Tscrpt_reg_IclR_C"/>
</dbReference>
<evidence type="ECO:0000256" key="3">
    <source>
        <dbReference type="ARBA" id="ARBA00023163"/>
    </source>
</evidence>
<dbReference type="InterPro" id="IPR036388">
    <property type="entry name" value="WH-like_DNA-bd_sf"/>
</dbReference>
<dbReference type="GO" id="GO:0003677">
    <property type="term" value="F:DNA binding"/>
    <property type="evidence" value="ECO:0007669"/>
    <property type="project" value="UniProtKB-KW"/>
</dbReference>
<dbReference type="PANTHER" id="PTHR30136">
    <property type="entry name" value="HELIX-TURN-HELIX TRANSCRIPTIONAL REGULATOR, ICLR FAMILY"/>
    <property type="match status" value="1"/>
</dbReference>
<dbReference type="PANTHER" id="PTHR30136:SF8">
    <property type="entry name" value="TRANSCRIPTIONAL REGULATORY PROTEIN"/>
    <property type="match status" value="1"/>
</dbReference>
<name>A0A2H4ZC39_9SPHN</name>
<dbReference type="GO" id="GO:0003700">
    <property type="term" value="F:DNA-binding transcription factor activity"/>
    <property type="evidence" value="ECO:0007669"/>
    <property type="project" value="TreeGrafter"/>
</dbReference>
<dbReference type="SUPFAM" id="SSF55781">
    <property type="entry name" value="GAF domain-like"/>
    <property type="match status" value="1"/>
</dbReference>
<dbReference type="SUPFAM" id="SSF46785">
    <property type="entry name" value="Winged helix' DNA-binding domain"/>
    <property type="match status" value="1"/>
</dbReference>
<evidence type="ECO:0000256" key="1">
    <source>
        <dbReference type="ARBA" id="ARBA00023015"/>
    </source>
</evidence>
<sequence length="261" mass="27980">MKGTERESRMDEDEQSPSSRDCGGVQSVEVAGAILNAFVEAQRPVNLTEIAKIAGMHPAKMHRYLASLMRTQLIEQDPSTGRFRPGPLTIPLAFGRLRNLNVISCAAPILADLRDATGETAMMSIWTENGPVVMRLEESARPVFLNVRVGSTLPLYHTAAGRAFAANKSAVQIRDVAEPPPFWTDDLAAKIRADGVAALSDALVRGVNAIAAPVMDAFDNVAAVIGVVGHEQFLDIAVDGPTAEKLKAAARQFSRALGNMH</sequence>
<dbReference type="PROSITE" id="PS51077">
    <property type="entry name" value="HTH_ICLR"/>
    <property type="match status" value="1"/>
</dbReference>
<organism evidence="7">
    <name type="scientific">Rhizorhabdus dicambivorans</name>
    <dbReference type="NCBI Taxonomy" id="1850238"/>
    <lineage>
        <taxon>Bacteria</taxon>
        <taxon>Pseudomonadati</taxon>
        <taxon>Pseudomonadota</taxon>
        <taxon>Alphaproteobacteria</taxon>
        <taxon>Sphingomonadales</taxon>
        <taxon>Sphingomonadaceae</taxon>
        <taxon>Rhizorhabdus</taxon>
    </lineage>
</organism>
<evidence type="ECO:0000259" key="6">
    <source>
        <dbReference type="PROSITE" id="PS51078"/>
    </source>
</evidence>
<protein>
    <submittedName>
        <fullName evidence="7">DsmR2</fullName>
    </submittedName>
</protein>
<dbReference type="SMART" id="SM00346">
    <property type="entry name" value="HTH_ICLR"/>
    <property type="match status" value="1"/>
</dbReference>
<evidence type="ECO:0000256" key="2">
    <source>
        <dbReference type="ARBA" id="ARBA00023125"/>
    </source>
</evidence>
<dbReference type="InterPro" id="IPR050707">
    <property type="entry name" value="HTH_MetabolicPath_Reg"/>
</dbReference>
<dbReference type="InterPro" id="IPR029016">
    <property type="entry name" value="GAF-like_dom_sf"/>
</dbReference>
<keyword evidence="1" id="KW-0805">Transcription regulation</keyword>
<dbReference type="GO" id="GO:0045892">
    <property type="term" value="P:negative regulation of DNA-templated transcription"/>
    <property type="evidence" value="ECO:0007669"/>
    <property type="project" value="TreeGrafter"/>
</dbReference>
<dbReference type="InterPro" id="IPR005471">
    <property type="entry name" value="Tscrpt_reg_IclR_N"/>
</dbReference>
<proteinExistence type="predicted"/>
<evidence type="ECO:0000313" key="7">
    <source>
        <dbReference type="EMBL" id="AUF73402.1"/>
    </source>
</evidence>
<feature type="domain" description="HTH iclR-type" evidence="5">
    <location>
        <begin position="25"/>
        <end position="87"/>
    </location>
</feature>
<dbReference type="InterPro" id="IPR036390">
    <property type="entry name" value="WH_DNA-bd_sf"/>
</dbReference>
<dbReference type="AlphaFoldDB" id="A0A2H4ZC39"/>
<dbReference type="EMBL" id="MG494382">
    <property type="protein sequence ID" value="AUF73402.1"/>
    <property type="molecule type" value="Genomic_DNA"/>
</dbReference>
<dbReference type="Pfam" id="PF01614">
    <property type="entry name" value="IclR_C"/>
    <property type="match status" value="1"/>
</dbReference>
<accession>A0A2H4ZC39</accession>
<reference evidence="7" key="1">
    <citation type="journal article" date="2018" name="Appl. Environ. Microbiol.">
        <title>The catabolism of 3,6-Dichlorosalicylate is Initiated by the Cytochrome P450 Monooxygenase System DsmABC in Rhizorhabdus dicambivorans Ndbn-20.</title>
        <authorList>
            <person name="Li N."/>
            <person name="Yao L."/>
            <person name="He Q."/>
            <person name="Qiu J."/>
            <person name="Cheng D."/>
            <person name="Ding D."/>
            <person name="Tao Q."/>
            <person name="He J."/>
            <person name="Jiang J."/>
        </authorList>
    </citation>
    <scope>NUCLEOTIDE SEQUENCE</scope>
    <source>
        <strain evidence="7">Ndbn-20</strain>
    </source>
</reference>
<dbReference type="KEGG" id="rdi:CMV14_13095"/>
<evidence type="ECO:0000256" key="4">
    <source>
        <dbReference type="SAM" id="MobiDB-lite"/>
    </source>
</evidence>
<dbReference type="Gene3D" id="3.30.450.40">
    <property type="match status" value="1"/>
</dbReference>
<keyword evidence="2" id="KW-0238">DNA-binding</keyword>
<gene>
    <name evidence="7" type="primary">dsmR2</name>
</gene>